<dbReference type="AlphaFoldDB" id="A0A3Q8X2D4"/>
<dbReference type="InterPro" id="IPR011048">
    <property type="entry name" value="Haem_d1_sf"/>
</dbReference>
<sequence length="368" mass="39358">MKGWACFDFIINHFIGGHKVTQQLFFVGSYSPREQEGVSAMTLDTETGAISRLSGVAGVHNPSFLRVNDAGTHLYVVSETGVEPGSVLSYALTGDNGGLTEINEASTLGGSPCHVEFDKSGQLLVVTNYTGGTFSLYALGEDGSAALADHIKHEGRGPRDDRQEAPHPHSAIVDPAGLYVLIADLGTDEVVSYRIDSDAKKLIKQGATAAAPGAGPRHMAFHPQQPILYVINELDSTVAVYSYEPEQSQLTLKQVISTLPESFTDETTCADIHVTADGRFLYASNRGHDSIAVYRVAEDGSLTLVQFAPSGGKTPRNFAISPDGQYLLSANQESSVIVTYRIDQATGELQPTGHSIETNKPVCIAFVK</sequence>
<dbReference type="Gene3D" id="2.130.10.10">
    <property type="entry name" value="YVTN repeat-like/Quinoprotein amine dehydrogenase"/>
    <property type="match status" value="1"/>
</dbReference>
<evidence type="ECO:0000313" key="3">
    <source>
        <dbReference type="Proteomes" id="UP000272528"/>
    </source>
</evidence>
<dbReference type="InterPro" id="IPR015943">
    <property type="entry name" value="WD40/YVTN_repeat-like_dom_sf"/>
</dbReference>
<dbReference type="SUPFAM" id="SSF51004">
    <property type="entry name" value="C-terminal (heme d1) domain of cytochrome cd1-nitrite reductase"/>
    <property type="match status" value="1"/>
</dbReference>
<proteinExistence type="inferred from homology"/>
<dbReference type="PANTHER" id="PTHR30344">
    <property type="entry name" value="6-PHOSPHOGLUCONOLACTONASE-RELATED"/>
    <property type="match status" value="1"/>
</dbReference>
<name>A0A3Q8X2D4_9BACL</name>
<dbReference type="KEGG" id="palb:EJC50_03895"/>
<comment type="similarity">
    <text evidence="1">Belongs to the cycloisomerase 2 family.</text>
</comment>
<gene>
    <name evidence="2" type="ORF">EJC50_03895</name>
</gene>
<protein>
    <submittedName>
        <fullName evidence="2">Lactonase family protein</fullName>
    </submittedName>
</protein>
<dbReference type="OrthoDB" id="9790815at2"/>
<dbReference type="EMBL" id="CP034437">
    <property type="protein sequence ID" value="AZN38907.1"/>
    <property type="molecule type" value="Genomic_DNA"/>
</dbReference>
<dbReference type="Pfam" id="PF10282">
    <property type="entry name" value="Lactonase"/>
    <property type="match status" value="1"/>
</dbReference>
<dbReference type="InterPro" id="IPR019405">
    <property type="entry name" value="Lactonase_7-beta_prop"/>
</dbReference>
<accession>A0A3Q8X2D4</accession>
<dbReference type="InterPro" id="IPR050282">
    <property type="entry name" value="Cycloisomerase_2"/>
</dbReference>
<dbReference type="PANTHER" id="PTHR30344:SF1">
    <property type="entry name" value="6-PHOSPHOGLUCONOLACTONASE"/>
    <property type="match status" value="1"/>
</dbReference>
<reference evidence="3" key="1">
    <citation type="submission" date="2018-12" db="EMBL/GenBank/DDBJ databases">
        <title>Genome sequence of Peanibacillus sp.</title>
        <authorList>
            <person name="Subramani G."/>
            <person name="Srinivasan S."/>
            <person name="Kim M.K."/>
        </authorList>
    </citation>
    <scope>NUCLEOTIDE SEQUENCE [LARGE SCALE GENOMIC DNA]</scope>
    <source>
        <strain evidence="3">18JY67-1</strain>
    </source>
</reference>
<organism evidence="2 3">
    <name type="scientific">Paenibacillus albus</name>
    <dbReference type="NCBI Taxonomy" id="2495582"/>
    <lineage>
        <taxon>Bacteria</taxon>
        <taxon>Bacillati</taxon>
        <taxon>Bacillota</taxon>
        <taxon>Bacilli</taxon>
        <taxon>Bacillales</taxon>
        <taxon>Paenibacillaceae</taxon>
        <taxon>Paenibacillus</taxon>
    </lineage>
</organism>
<dbReference type="FunFam" id="2.130.10.10:FF:000306">
    <property type="entry name" value="3-carboxymuconate cyclase"/>
    <property type="match status" value="1"/>
</dbReference>
<dbReference type="Proteomes" id="UP000272528">
    <property type="component" value="Chromosome"/>
</dbReference>
<keyword evidence="3" id="KW-1185">Reference proteome</keyword>
<evidence type="ECO:0000313" key="2">
    <source>
        <dbReference type="EMBL" id="AZN38907.1"/>
    </source>
</evidence>
<dbReference type="GO" id="GO:0017057">
    <property type="term" value="F:6-phosphogluconolactonase activity"/>
    <property type="evidence" value="ECO:0007669"/>
    <property type="project" value="TreeGrafter"/>
</dbReference>
<evidence type="ECO:0000256" key="1">
    <source>
        <dbReference type="ARBA" id="ARBA00005564"/>
    </source>
</evidence>